<dbReference type="STRING" id="880157.AB204_00910"/>
<comment type="caution">
    <text evidence="2">The sequence shown here is derived from an EMBL/GenBank/DDBJ whole genome shotgun (WGS) entry which is preliminary data.</text>
</comment>
<dbReference type="Proteomes" id="UP000036277">
    <property type="component" value="Unassembled WGS sequence"/>
</dbReference>
<feature type="compositionally biased region" description="Basic and acidic residues" evidence="1">
    <location>
        <begin position="229"/>
        <end position="239"/>
    </location>
</feature>
<dbReference type="EMBL" id="LFCV01000005">
    <property type="protein sequence ID" value="KMJ46885.1"/>
    <property type="molecule type" value="Genomic_DNA"/>
</dbReference>
<evidence type="ECO:0000313" key="2">
    <source>
        <dbReference type="EMBL" id="KMJ46885.1"/>
    </source>
</evidence>
<evidence type="ECO:0008006" key="4">
    <source>
        <dbReference type="Google" id="ProtNLM"/>
    </source>
</evidence>
<organism evidence="2 3">
    <name type="scientific">Xenorhabdus khoisanae</name>
    <dbReference type="NCBI Taxonomy" id="880157"/>
    <lineage>
        <taxon>Bacteria</taxon>
        <taxon>Pseudomonadati</taxon>
        <taxon>Pseudomonadota</taxon>
        <taxon>Gammaproteobacteria</taxon>
        <taxon>Enterobacterales</taxon>
        <taxon>Morganellaceae</taxon>
        <taxon>Xenorhabdus</taxon>
    </lineage>
</organism>
<sequence length="405" mass="44835">MTKIFKTPFAAQGDRVAIPNEVQPDGAVSYAQGYGYDYERDQNTDPAAKDIEREKMNGIFHDITEAVGEMQAFGAAQWSTEAQPYPIRALVYHKQKLWQSRIENNKEEPTAGNGWLELKADLTATDVGAYNKEEANQRFQPLGNYTPAGYSYGKEESDNRFQPKGSYQPAGNYALKGESYLKSESDGKYQPKGNYLVAGYSYSKNESDGRYQPKGNYAPAGNYALKGESYTKSESDNKYQPKGSYQSAGNYAVRGESYTKGESDGKYQPRGNYQPAGSYQPKGNYQLAGNYAVRGECYTRGESDGRYQMRGTAQNWRKIGDFGGASAVKEISLSENCLGKYLFVQRHSRGNGTMTGFLVPPIAGIRFCVPMGVEGSWDFIVSQDGRRLNMVDSTYGAASGVYIVD</sequence>
<protein>
    <recommendedName>
        <fullName evidence="4">Phage tail protein</fullName>
    </recommendedName>
</protein>
<dbReference type="AlphaFoldDB" id="A0A0J5IUQ3"/>
<feature type="region of interest" description="Disordered" evidence="1">
    <location>
        <begin position="229"/>
        <end position="280"/>
    </location>
</feature>
<keyword evidence="3" id="KW-1185">Reference proteome</keyword>
<evidence type="ECO:0000313" key="3">
    <source>
        <dbReference type="Proteomes" id="UP000036277"/>
    </source>
</evidence>
<reference evidence="2 3" key="1">
    <citation type="submission" date="2015-06" db="EMBL/GenBank/DDBJ databases">
        <title>Draft Whole-Genome Sequence of the Entomopathogenic Bacterium Xenorhabdus khoisanae.</title>
        <authorList>
            <person name="Naidoo S."/>
            <person name="Featherston J."/>
            <person name="Gray V.M."/>
        </authorList>
    </citation>
    <scope>NUCLEOTIDE SEQUENCE [LARGE SCALE GENOMIC DNA]</scope>
    <source>
        <strain evidence="2 3">MCB</strain>
    </source>
</reference>
<dbReference type="OrthoDB" id="9810174at2"/>
<feature type="compositionally biased region" description="Basic and acidic residues" evidence="1">
    <location>
        <begin position="257"/>
        <end position="267"/>
    </location>
</feature>
<dbReference type="PATRIC" id="fig|880157.4.peg.203"/>
<accession>A0A0J5IUQ3</accession>
<dbReference type="RefSeq" id="WP_047961524.1">
    <property type="nucleotide sequence ID" value="NZ_CAWMBG010000005.1"/>
</dbReference>
<gene>
    <name evidence="2" type="ORF">AB204_00910</name>
</gene>
<proteinExistence type="predicted"/>
<name>A0A0J5IUQ3_9GAMM</name>
<evidence type="ECO:0000256" key="1">
    <source>
        <dbReference type="SAM" id="MobiDB-lite"/>
    </source>
</evidence>